<evidence type="ECO:0000313" key="6">
    <source>
        <dbReference type="EMBL" id="BBD50904.1"/>
    </source>
</evidence>
<dbReference type="Pfam" id="PF00782">
    <property type="entry name" value="DSPc"/>
    <property type="match status" value="1"/>
</dbReference>
<proteinExistence type="predicted"/>
<sequence>MFPDRWHEYTACGSVIAGTDLISFKVPLREEAFEYVTNAEDRWTVASLLALPTLGAVIDLTNTTRYYDGAELRRAGVLYRKLRVPGRALPDESVVREFCAAVEELRALCPGMLVGVHCTHGVNRSGYLVCRYLVDRLGVPPADAVAQFAAARGHAIERTNYVDDLLARVGGPIPASSS</sequence>
<dbReference type="InterPro" id="IPR016130">
    <property type="entry name" value="Tyr_Pase_AS"/>
</dbReference>
<dbReference type="PROSITE" id="PS00383">
    <property type="entry name" value="TYR_PHOSPHATASE_1"/>
    <property type="match status" value="1"/>
</dbReference>
<dbReference type="InterPro" id="IPR029021">
    <property type="entry name" value="Prot-tyrosine_phosphatase-like"/>
</dbReference>
<evidence type="ECO:0000259" key="3">
    <source>
        <dbReference type="PROSITE" id="PS50054"/>
    </source>
</evidence>
<evidence type="ECO:0000256" key="1">
    <source>
        <dbReference type="ARBA" id="ARBA00022801"/>
    </source>
</evidence>
<evidence type="ECO:0000313" key="5">
    <source>
        <dbReference type="EMBL" id="AYW35486.1"/>
    </source>
</evidence>
<dbReference type="InterPro" id="IPR051029">
    <property type="entry name" value="mRNA_Capping_Enz/RNA_Phosphat"/>
</dbReference>
<organism evidence="6">
    <name type="scientific">Antheraea proylei nucleopolyhedrovirus</name>
    <dbReference type="NCBI Taxonomy" id="2126611"/>
    <lineage>
        <taxon>Viruses</taxon>
        <taxon>Viruses incertae sedis</taxon>
        <taxon>Naldaviricetes</taxon>
        <taxon>Lefavirales</taxon>
        <taxon>Baculoviridae</taxon>
        <taxon>Alphabaculovirus</taxon>
        <taxon>Alphabaculovirus anpernyi</taxon>
    </lineage>
</organism>
<dbReference type="PROSITE" id="PS50054">
    <property type="entry name" value="TYR_PHOSPHATASE_DUAL"/>
    <property type="match status" value="1"/>
</dbReference>
<gene>
    <name evidence="6" type="primary">ptp-1</name>
</gene>
<dbReference type="EMBL" id="LC375539">
    <property type="protein sequence ID" value="BBD50904.1"/>
    <property type="molecule type" value="Genomic_DNA"/>
</dbReference>
<reference evidence="6" key="1">
    <citation type="submission" date="2018-03" db="EMBL/GenBank/DDBJ databases">
        <title>Whole genome comparison of nucleopolyhedroviruses isolated from saturniine wild silkworms in Asian countries.</title>
        <authorList>
            <person name="Sasaki K."/>
            <person name="Kajiura Z."/>
            <person name="Ponnuvel K.M."/>
            <person name="Kobayashi J."/>
        </authorList>
    </citation>
    <scope>NUCLEOTIDE SEQUENCE</scope>
    <source>
        <strain evidence="6">Manipur</strain>
    </source>
</reference>
<keyword evidence="2" id="KW-0904">Protein phosphatase</keyword>
<evidence type="ECO:0000256" key="2">
    <source>
        <dbReference type="ARBA" id="ARBA00022912"/>
    </source>
</evidence>
<dbReference type="PROSITE" id="PS50056">
    <property type="entry name" value="TYR_PHOSPHATASE_2"/>
    <property type="match status" value="1"/>
</dbReference>
<feature type="domain" description="Tyrosine specific protein phosphatases" evidence="4">
    <location>
        <begin position="96"/>
        <end position="163"/>
    </location>
</feature>
<dbReference type="Gene3D" id="3.90.190.10">
    <property type="entry name" value="Protein tyrosine phosphatase superfamily"/>
    <property type="match status" value="1"/>
</dbReference>
<name>A0A2Z6C666_NPVAP</name>
<dbReference type="SUPFAM" id="SSF52799">
    <property type="entry name" value="(Phosphotyrosine protein) phosphatases II"/>
    <property type="match status" value="1"/>
</dbReference>
<dbReference type="InterPro" id="IPR000387">
    <property type="entry name" value="Tyr_Pase_dom"/>
</dbReference>
<accession>A0A2Z6C666</accession>
<dbReference type="PANTHER" id="PTHR10367">
    <property type="entry name" value="MRNA-CAPPING ENZYME"/>
    <property type="match status" value="1"/>
</dbReference>
<dbReference type="GO" id="GO:0004651">
    <property type="term" value="F:polynucleotide 5'-phosphatase activity"/>
    <property type="evidence" value="ECO:0007669"/>
    <property type="project" value="TreeGrafter"/>
</dbReference>
<dbReference type="EMBL" id="MH797002">
    <property type="protein sequence ID" value="AYW35486.1"/>
    <property type="molecule type" value="Genomic_DNA"/>
</dbReference>
<dbReference type="InterPro" id="IPR020422">
    <property type="entry name" value="TYR_PHOSPHATASE_DUAL_dom"/>
</dbReference>
<protein>
    <submittedName>
        <fullName evidence="6">Protein tyrosine phosphatase 1</fullName>
    </submittedName>
    <submittedName>
        <fullName evidence="5">Ptp-1</fullName>
    </submittedName>
</protein>
<dbReference type="InterPro" id="IPR000340">
    <property type="entry name" value="Dual-sp_phosphatase_cat-dom"/>
</dbReference>
<dbReference type="GO" id="GO:0004721">
    <property type="term" value="F:phosphoprotein phosphatase activity"/>
    <property type="evidence" value="ECO:0007669"/>
    <property type="project" value="UniProtKB-KW"/>
</dbReference>
<reference evidence="5" key="2">
    <citation type="submission" date="2018-08" db="EMBL/GenBank/DDBJ databases">
        <title>Genetic characterization of an alphabaculovirus causing tiger band disease in the oak tasar silkworm, Antheraea proylei.</title>
        <authorList>
            <person name="Tourangbam S."/>
            <person name="Malcolm F.J."/>
            <person name="Luikham R."/>
            <person name="Kshetrimayum M."/>
            <person name="Yumnam R."/>
            <person name="Rajkumari L."/>
        </authorList>
    </citation>
    <scope>NUCLEOTIDE SEQUENCE</scope>
    <source>
        <strain evidence="5">TkhulenIBD</strain>
    </source>
</reference>
<evidence type="ECO:0000259" key="4">
    <source>
        <dbReference type="PROSITE" id="PS50056"/>
    </source>
</evidence>
<keyword evidence="1" id="KW-0378">Hydrolase</keyword>
<feature type="domain" description="Tyrosine-protein phosphatase" evidence="3">
    <location>
        <begin position="26"/>
        <end position="174"/>
    </location>
</feature>
<dbReference type="PANTHER" id="PTHR10367:SF9">
    <property type="entry name" value="DUAL-SPECIFICITY PHOSPHATASE 11 (RNA_RNP COMPLEX 1-INTERACTING)"/>
    <property type="match status" value="1"/>
</dbReference>
<dbReference type="SMART" id="SM00195">
    <property type="entry name" value="DSPc"/>
    <property type="match status" value="1"/>
</dbReference>